<name>A0A1R3KQX7_9ROSI</name>
<evidence type="ECO:0000256" key="1">
    <source>
        <dbReference type="SAM" id="MobiDB-lite"/>
    </source>
</evidence>
<feature type="compositionally biased region" description="Polar residues" evidence="1">
    <location>
        <begin position="1"/>
        <end position="10"/>
    </location>
</feature>
<dbReference type="Proteomes" id="UP000187203">
    <property type="component" value="Unassembled WGS sequence"/>
</dbReference>
<dbReference type="AlphaFoldDB" id="A0A1R3KQX7"/>
<feature type="region of interest" description="Disordered" evidence="1">
    <location>
        <begin position="1"/>
        <end position="41"/>
    </location>
</feature>
<evidence type="ECO:0000313" key="2">
    <source>
        <dbReference type="EMBL" id="OMP09470.1"/>
    </source>
</evidence>
<comment type="caution">
    <text evidence="2">The sequence shown here is derived from an EMBL/GenBank/DDBJ whole genome shotgun (WGS) entry which is preliminary data.</text>
</comment>
<dbReference type="EMBL" id="AWUE01012351">
    <property type="protein sequence ID" value="OMP09470.1"/>
    <property type="molecule type" value="Genomic_DNA"/>
</dbReference>
<evidence type="ECO:0000313" key="3">
    <source>
        <dbReference type="Proteomes" id="UP000187203"/>
    </source>
</evidence>
<reference evidence="3" key="1">
    <citation type="submission" date="2013-09" db="EMBL/GenBank/DDBJ databases">
        <title>Corchorus olitorius genome sequencing.</title>
        <authorList>
            <person name="Alam M."/>
            <person name="Haque M.S."/>
            <person name="Islam M.S."/>
            <person name="Emdad E.M."/>
            <person name="Islam M.M."/>
            <person name="Ahmed B."/>
            <person name="Halim A."/>
            <person name="Hossen Q.M.M."/>
            <person name="Hossain M.Z."/>
            <person name="Ahmed R."/>
            <person name="Khan M.M."/>
            <person name="Islam R."/>
            <person name="Rashid M.M."/>
            <person name="Khan S.A."/>
            <person name="Rahman M.S."/>
            <person name="Alam M."/>
            <person name="Yahiya A.S."/>
            <person name="Khan M.S."/>
            <person name="Azam M.S."/>
            <person name="Haque T."/>
            <person name="Lashkar M.Z.H."/>
            <person name="Akhand A.I."/>
            <person name="Morshed G."/>
            <person name="Roy S."/>
            <person name="Uddin K.S."/>
            <person name="Rabeya T."/>
            <person name="Hossain A.S."/>
            <person name="Chowdhury A."/>
            <person name="Snigdha A.R."/>
            <person name="Mortoza M.S."/>
            <person name="Matin S.A."/>
            <person name="Hoque S.M.E."/>
            <person name="Islam M.K."/>
            <person name="Roy D.K."/>
            <person name="Haider R."/>
            <person name="Moosa M.M."/>
            <person name="Elias S.M."/>
            <person name="Hasan A.M."/>
            <person name="Jahan S."/>
            <person name="Shafiuddin M."/>
            <person name="Mahmood N."/>
            <person name="Shommy N.S."/>
        </authorList>
    </citation>
    <scope>NUCLEOTIDE SEQUENCE [LARGE SCALE GENOMIC DNA]</scope>
    <source>
        <strain evidence="3">cv. O-4</strain>
    </source>
</reference>
<proteinExistence type="predicted"/>
<protein>
    <submittedName>
        <fullName evidence="2">Uncharacterized protein</fullName>
    </submittedName>
</protein>
<keyword evidence="3" id="KW-1185">Reference proteome</keyword>
<accession>A0A1R3KQX7</accession>
<sequence>MSPPLSTCSAAATPHPHCSDKAKPPKRPKKLISSFPCPNLD</sequence>
<organism evidence="2 3">
    <name type="scientific">Corchorus olitorius</name>
    <dbReference type="NCBI Taxonomy" id="93759"/>
    <lineage>
        <taxon>Eukaryota</taxon>
        <taxon>Viridiplantae</taxon>
        <taxon>Streptophyta</taxon>
        <taxon>Embryophyta</taxon>
        <taxon>Tracheophyta</taxon>
        <taxon>Spermatophyta</taxon>
        <taxon>Magnoliopsida</taxon>
        <taxon>eudicotyledons</taxon>
        <taxon>Gunneridae</taxon>
        <taxon>Pentapetalae</taxon>
        <taxon>rosids</taxon>
        <taxon>malvids</taxon>
        <taxon>Malvales</taxon>
        <taxon>Malvaceae</taxon>
        <taxon>Grewioideae</taxon>
        <taxon>Apeibeae</taxon>
        <taxon>Corchorus</taxon>
    </lineage>
</organism>
<gene>
    <name evidence="2" type="ORF">COLO4_05447</name>
</gene>